<evidence type="ECO:0008006" key="4">
    <source>
        <dbReference type="Google" id="ProtNLM"/>
    </source>
</evidence>
<feature type="chain" id="PRO_5006012742" description="N-acetyltransferase domain-containing protein" evidence="1">
    <location>
        <begin position="19"/>
        <end position="158"/>
    </location>
</feature>
<evidence type="ECO:0000313" key="3">
    <source>
        <dbReference type="Proteomes" id="UP000061382"/>
    </source>
</evidence>
<keyword evidence="3" id="KW-1185">Reference proteome</keyword>
<keyword evidence="1" id="KW-0732">Signal</keyword>
<dbReference type="OrthoDB" id="9954362at2"/>
<dbReference type="RefSeq" id="WP_062545342.1">
    <property type="nucleotide sequence ID" value="NZ_CP012643.1"/>
</dbReference>
<dbReference type="KEGG" id="rti:DC20_19325"/>
<reference evidence="2 3" key="1">
    <citation type="submission" date="2015-08" db="EMBL/GenBank/DDBJ databases">
        <title>Complete genome sequence of Rufibacter tibetensis strain 1351t, a radiation-resistant bacterium from tibet plateau.</title>
        <authorList>
            <person name="Dai J."/>
        </authorList>
    </citation>
    <scope>NUCLEOTIDE SEQUENCE [LARGE SCALE GENOMIC DNA]</scope>
    <source>
        <strain evidence="2 3">1351</strain>
    </source>
</reference>
<dbReference type="PATRIC" id="fig|512763.3.peg.4238"/>
<sequence>MNKFLLLLLILVSSISFAALAQKRIDKAVEIYQEKFFLSLIITQDSNKVGGYPVGNYYDFVGITRNGVTQIGGTNHPELIIGFLVGQGMNIEESWYREPLTRCDYAEVMVPSSLAIRVKSNAQEGLLKKLGFRKVEKPRDGCPNGSVVHYDFRISGKK</sequence>
<organism evidence="2 3">
    <name type="scientific">Rufibacter tibetensis</name>
    <dbReference type="NCBI Taxonomy" id="512763"/>
    <lineage>
        <taxon>Bacteria</taxon>
        <taxon>Pseudomonadati</taxon>
        <taxon>Bacteroidota</taxon>
        <taxon>Cytophagia</taxon>
        <taxon>Cytophagales</taxon>
        <taxon>Hymenobacteraceae</taxon>
        <taxon>Rufibacter</taxon>
    </lineage>
</organism>
<dbReference type="Proteomes" id="UP000061382">
    <property type="component" value="Chromosome"/>
</dbReference>
<dbReference type="AlphaFoldDB" id="A0A0N7HX09"/>
<accession>A0A0N7HX09</accession>
<dbReference type="STRING" id="512763.DC20_19325"/>
<evidence type="ECO:0000256" key="1">
    <source>
        <dbReference type="SAM" id="SignalP"/>
    </source>
</evidence>
<evidence type="ECO:0000313" key="2">
    <source>
        <dbReference type="EMBL" id="ALJ00737.1"/>
    </source>
</evidence>
<protein>
    <recommendedName>
        <fullName evidence="4">N-acetyltransferase domain-containing protein</fullName>
    </recommendedName>
</protein>
<proteinExistence type="predicted"/>
<gene>
    <name evidence="2" type="ORF">DC20_19325</name>
</gene>
<name>A0A0N7HX09_9BACT</name>
<feature type="signal peptide" evidence="1">
    <location>
        <begin position="1"/>
        <end position="18"/>
    </location>
</feature>
<dbReference type="EMBL" id="CP012643">
    <property type="protein sequence ID" value="ALJ00737.1"/>
    <property type="molecule type" value="Genomic_DNA"/>
</dbReference>